<feature type="region of interest" description="Disordered" evidence="2">
    <location>
        <begin position="1"/>
        <end position="130"/>
    </location>
</feature>
<dbReference type="EMBL" id="OZ034815">
    <property type="protein sequence ID" value="CAL1371598.1"/>
    <property type="molecule type" value="Genomic_DNA"/>
</dbReference>
<accession>A0AAV2DCH5</accession>
<name>A0AAV2DCH5_9ROSI</name>
<evidence type="ECO:0000313" key="4">
    <source>
        <dbReference type="Proteomes" id="UP001497516"/>
    </source>
</evidence>
<proteinExistence type="predicted"/>
<dbReference type="Proteomes" id="UP001497516">
    <property type="component" value="Chromosome 2"/>
</dbReference>
<dbReference type="AlphaFoldDB" id="A0AAV2DCH5"/>
<feature type="compositionally biased region" description="Acidic residues" evidence="2">
    <location>
        <begin position="407"/>
        <end position="428"/>
    </location>
</feature>
<organism evidence="3 4">
    <name type="scientific">Linum trigynum</name>
    <dbReference type="NCBI Taxonomy" id="586398"/>
    <lineage>
        <taxon>Eukaryota</taxon>
        <taxon>Viridiplantae</taxon>
        <taxon>Streptophyta</taxon>
        <taxon>Embryophyta</taxon>
        <taxon>Tracheophyta</taxon>
        <taxon>Spermatophyta</taxon>
        <taxon>Magnoliopsida</taxon>
        <taxon>eudicotyledons</taxon>
        <taxon>Gunneridae</taxon>
        <taxon>Pentapetalae</taxon>
        <taxon>rosids</taxon>
        <taxon>fabids</taxon>
        <taxon>Malpighiales</taxon>
        <taxon>Linaceae</taxon>
        <taxon>Linum</taxon>
    </lineage>
</organism>
<reference evidence="3 4" key="1">
    <citation type="submission" date="2024-04" db="EMBL/GenBank/DDBJ databases">
        <authorList>
            <person name="Fracassetti M."/>
        </authorList>
    </citation>
    <scope>NUCLEOTIDE SEQUENCE [LARGE SCALE GENOMIC DNA]</scope>
</reference>
<sequence length="428" mass="46735">MKTQLEGLGLDYQAPTVSGKAPSRPQRGSSKKGKNKSSSSEAKGDAPVAAPTGKGRIKPPKVASVPLVEEEIVPTFVQPNEEALAVDIPSDPELDVDDLPLAQKLKRKQAEDDTRTQSKKQRTSAEERVPEFVEKWLQPPPPPKHRVNIACSDRSVLERGSALGFAFHAAEVLRAPSEVQGANLWGEVARMAAQMLLLAKNGALAGEALRVGENEACNSLSVMRDDLETAQRRQAELVQACEDANLEAAKAVSLVQKSIDEEKQRLKSEHEAQLENVKRAHHEEMAKLVKERDDLDKEAGTQRSEIDLLTEDKKALQKEKKILAKENRRRQEELEALKAEKAAAGAPTSDLALKAQASLNSILILKRKLEVDHPTINWDVKEMANFVIEFMSSGRPIVDAPPAPPEDQADEEGSDSGSESSDDSAGEE</sequence>
<keyword evidence="4" id="KW-1185">Reference proteome</keyword>
<protein>
    <submittedName>
        <fullName evidence="3">Uncharacterized protein</fullName>
    </submittedName>
</protein>
<feature type="region of interest" description="Disordered" evidence="2">
    <location>
        <begin position="395"/>
        <end position="428"/>
    </location>
</feature>
<feature type="coiled-coil region" evidence="1">
    <location>
        <begin position="227"/>
        <end position="343"/>
    </location>
</feature>
<keyword evidence="1" id="KW-0175">Coiled coil</keyword>
<evidence type="ECO:0000256" key="1">
    <source>
        <dbReference type="SAM" id="Coils"/>
    </source>
</evidence>
<gene>
    <name evidence="3" type="ORF">LTRI10_LOCUS13654</name>
</gene>
<evidence type="ECO:0000313" key="3">
    <source>
        <dbReference type="EMBL" id="CAL1371598.1"/>
    </source>
</evidence>
<evidence type="ECO:0000256" key="2">
    <source>
        <dbReference type="SAM" id="MobiDB-lite"/>
    </source>
</evidence>